<evidence type="ECO:0000313" key="2">
    <source>
        <dbReference type="EMBL" id="MEQ2284649.1"/>
    </source>
</evidence>
<dbReference type="Proteomes" id="UP001469553">
    <property type="component" value="Unassembled WGS sequence"/>
</dbReference>
<keyword evidence="1" id="KW-0812">Transmembrane</keyword>
<evidence type="ECO:0000313" key="3">
    <source>
        <dbReference type="Proteomes" id="UP001469553"/>
    </source>
</evidence>
<organism evidence="2 3">
    <name type="scientific">Ameca splendens</name>
    <dbReference type="NCBI Taxonomy" id="208324"/>
    <lineage>
        <taxon>Eukaryota</taxon>
        <taxon>Metazoa</taxon>
        <taxon>Chordata</taxon>
        <taxon>Craniata</taxon>
        <taxon>Vertebrata</taxon>
        <taxon>Euteleostomi</taxon>
        <taxon>Actinopterygii</taxon>
        <taxon>Neopterygii</taxon>
        <taxon>Teleostei</taxon>
        <taxon>Neoteleostei</taxon>
        <taxon>Acanthomorphata</taxon>
        <taxon>Ovalentaria</taxon>
        <taxon>Atherinomorphae</taxon>
        <taxon>Cyprinodontiformes</taxon>
        <taxon>Goodeidae</taxon>
        <taxon>Ameca</taxon>
    </lineage>
</organism>
<keyword evidence="3" id="KW-1185">Reference proteome</keyword>
<sequence>MFGDVSDTFLSLSRPCMLSCLVFLPLHLGHSVPLPSPHCCAAYHFLLVLIISTFLSITFLLLFSLFYLISSVNLNQLVSLSFSHLTLCGEKNRDATFHLNFCKI</sequence>
<accession>A0ABV0XT26</accession>
<protein>
    <submittedName>
        <fullName evidence="2">Uncharacterized protein</fullName>
    </submittedName>
</protein>
<name>A0ABV0XT26_9TELE</name>
<feature type="transmembrane region" description="Helical" evidence="1">
    <location>
        <begin position="41"/>
        <end position="69"/>
    </location>
</feature>
<gene>
    <name evidence="2" type="ORF">AMECASPLE_023713</name>
</gene>
<dbReference type="EMBL" id="JAHRIP010011610">
    <property type="protein sequence ID" value="MEQ2284649.1"/>
    <property type="molecule type" value="Genomic_DNA"/>
</dbReference>
<proteinExistence type="predicted"/>
<reference evidence="2 3" key="1">
    <citation type="submission" date="2021-06" db="EMBL/GenBank/DDBJ databases">
        <authorList>
            <person name="Palmer J.M."/>
        </authorList>
    </citation>
    <scope>NUCLEOTIDE SEQUENCE [LARGE SCALE GENOMIC DNA]</scope>
    <source>
        <strain evidence="2 3">AS_MEX2019</strain>
        <tissue evidence="2">Muscle</tissue>
    </source>
</reference>
<comment type="caution">
    <text evidence="2">The sequence shown here is derived from an EMBL/GenBank/DDBJ whole genome shotgun (WGS) entry which is preliminary data.</text>
</comment>
<keyword evidence="1" id="KW-1133">Transmembrane helix</keyword>
<keyword evidence="1" id="KW-0472">Membrane</keyword>
<evidence type="ECO:0000256" key="1">
    <source>
        <dbReference type="SAM" id="Phobius"/>
    </source>
</evidence>